<sequence length="1600" mass="165273">MPIRSLPHAGQDLTLASLSLFLVDLRWPFGSPIRLPTLALSQLFTVPAGASLQLRDVVVVLSVIDMWWIIEAICSVHDTDAFMHSPGVFVEGGAVRLVDHTSRALHANGTAGAGGEVRWINVTLMCPPYKAVVPACAARPITEGWELGTAVLGPLLEATEGPVMLSLASDVALPADGSWEQVVIPAGRTVVLMGDPSLQQQRGRRTMLDLSGLEGTWALMNDGALSIDNITVVPAGSAHLRDLQLINLPYSTRPWEAVNLLAIGMQSFRLIGYVWKLPTRSIISGQSASVQPSSDGLLPQLRVSRCTLVVSDPELAFLVGASAALVSGQGQPNLVTLFGDEAGRQPRVGSDPVVDGAEGSLLLELLQIRSLVALVVFTNVTLVSASRYSVGLPPLTAGNDAAIVNDAARTATGSAGMPGLTSLLPSSLLWPPLLVYDRDVALQWGGGGTIVADTLEEALLAVDSCGKAPSGHTVIMLSSSDDQSVQPVISGGQWSLLGPTRSYLAAAKSCVVAGYPPALSGYRTFVNMQGALYRAALSSPITLRDLVLYNLAPGGTYPLSTDGSVKPLPPAPQLQGADAPWANSSLPLWFFQCARSAEDLQRLVQAAGGEASPQPAPRLVLSKVTLVVSEAEWHALAAAVLLQHAPAEMAAAQQLRQQVASYSYASGVLVLAEALWYGVYGTNVTLLYKLPDDAPPGATLLSYPPLMLPYQALADLNIDIEVDFSRPLPQSPSSPSQPSSPHGQATNSPPTPATAQPAKPAPAWPPGSDPTNPSGRESAGESSTGVSLTGSAPLSGSAQPPAGPGPRPGAPPPTDGQLPPQQLQKQQQPPLRSVDGLPGEAALGGGSRGAQPAWLVPVVVTVSTVGGIAGLAAAVCIALTVVKRWQQRSCGVTGRGAERIDKHNKQSSASTAGPPRSGSSAGSVCQQLTVGTQAESICIRIDSSLRVNGAVAAPTSACNEISCTGGGSTAAGALGLFRGNTEGNMLGPIAVLSFATTSAMTTATAATNTAGPTARAVTVMAATPAADMSAALWQQQMVAKAGSGGGVTAYTARVPPAAPGATPPRHGISAGIVGGIAKVGMGSAGRHGGCCGQYRSEEALRPGLQQLNGAAAPTSAVANQHALQLALLHVATAEVDAAAATAVASGASSADEAALWVAQAYFMGIADSIMRGAELQRPNLPIDESAQQQGSWGRAQEMARAIQLLHAELRDPDLDVHTVIGCGSYGVVYSGVWRGLHVAVKTLVVPAAAAGMEGVLGLAGRDAHARQRAVLEAAISLSMSHPNVVATFAYELKPLVQQPPSGPTPHWDPESMSGGGGGGTPPCVEEAYGHKLYIVQELCNGGSLAHALAAGMAGSMIAGGLSRHLALRLALDVAQGMVHVHSCRIVHGDLKPDNVLLSCDACHNDQCVEQVMEAATGAASASPSLGPGPGPSPGRCISGRGLGSSTGDTLPLKLMAKVADFGLSLPLQEGATHTSHRFQGTPLYCAPEVLMRGHLSPKADVWAFGIMLLELFYGCSLETIRSEHDRVQRDLHHGEGLAAGLPQARSVEETVMKEMFKSPDLLYARMTVACLNIDPRCRPTFEELVSSLQGISCNDEGSSS</sequence>
<dbReference type="InterPro" id="IPR001245">
    <property type="entry name" value="Ser-Thr/Tyr_kinase_cat_dom"/>
</dbReference>
<dbReference type="GO" id="GO:0005524">
    <property type="term" value="F:ATP binding"/>
    <property type="evidence" value="ECO:0007669"/>
    <property type="project" value="UniProtKB-UniRule"/>
</dbReference>
<dbReference type="PANTHER" id="PTHR44329:SF289">
    <property type="entry name" value="SERINE_THREONINE-PROTEIN KINASE VIK"/>
    <property type="match status" value="1"/>
</dbReference>
<keyword evidence="4 9" id="KW-0418">Kinase</keyword>
<feature type="compositionally biased region" description="Low complexity" evidence="7">
    <location>
        <begin position="727"/>
        <end position="758"/>
    </location>
</feature>
<dbReference type="Gene3D" id="3.30.200.20">
    <property type="entry name" value="Phosphorylase Kinase, domain 1"/>
    <property type="match status" value="1"/>
</dbReference>
<keyword evidence="3 6" id="KW-0547">Nucleotide-binding</keyword>
<evidence type="ECO:0000256" key="3">
    <source>
        <dbReference type="ARBA" id="ARBA00022741"/>
    </source>
</evidence>
<keyword evidence="1" id="KW-0723">Serine/threonine-protein kinase</keyword>
<feature type="domain" description="Protein kinase" evidence="8">
    <location>
        <begin position="1214"/>
        <end position="1591"/>
    </location>
</feature>
<dbReference type="SMART" id="SM00220">
    <property type="entry name" value="S_TKc"/>
    <property type="match status" value="1"/>
</dbReference>
<evidence type="ECO:0000256" key="5">
    <source>
        <dbReference type="ARBA" id="ARBA00022840"/>
    </source>
</evidence>
<dbReference type="InterPro" id="IPR000719">
    <property type="entry name" value="Prot_kinase_dom"/>
</dbReference>
<feature type="region of interest" description="Disordered" evidence="7">
    <location>
        <begin position="892"/>
        <end position="924"/>
    </location>
</feature>
<feature type="compositionally biased region" description="Low complexity" evidence="7">
    <location>
        <begin position="907"/>
        <end position="923"/>
    </location>
</feature>
<keyword evidence="5 6" id="KW-0067">ATP-binding</keyword>
<keyword evidence="9" id="KW-0675">Receptor</keyword>
<dbReference type="InterPro" id="IPR011009">
    <property type="entry name" value="Kinase-like_dom_sf"/>
</dbReference>
<proteinExistence type="predicted"/>
<dbReference type="OrthoDB" id="4062651at2759"/>
<feature type="region of interest" description="Disordered" evidence="7">
    <location>
        <begin position="725"/>
        <end position="850"/>
    </location>
</feature>
<dbReference type="Gene3D" id="1.10.510.10">
    <property type="entry name" value="Transferase(Phosphotransferase) domain 1"/>
    <property type="match status" value="1"/>
</dbReference>
<feature type="compositionally biased region" description="Pro residues" evidence="7">
    <location>
        <begin position="801"/>
        <end position="814"/>
    </location>
</feature>
<dbReference type="SUPFAM" id="SSF56112">
    <property type="entry name" value="Protein kinase-like (PK-like)"/>
    <property type="match status" value="1"/>
</dbReference>
<keyword evidence="10" id="KW-1185">Reference proteome</keyword>
<keyword evidence="2" id="KW-0808">Transferase</keyword>
<feature type="compositionally biased region" description="Polar residues" evidence="7">
    <location>
        <begin position="769"/>
        <end position="789"/>
    </location>
</feature>
<feature type="compositionally biased region" description="Low complexity" evidence="7">
    <location>
        <begin position="790"/>
        <end position="800"/>
    </location>
</feature>
<accession>A0A2J7ZKR7</accession>
<dbReference type="Pfam" id="PF07714">
    <property type="entry name" value="PK_Tyr_Ser-Thr"/>
    <property type="match status" value="1"/>
</dbReference>
<protein>
    <submittedName>
        <fullName evidence="9">Putative LRR receptor-like serine/threonine-protein kinase</fullName>
    </submittedName>
</protein>
<evidence type="ECO:0000256" key="4">
    <source>
        <dbReference type="ARBA" id="ARBA00022777"/>
    </source>
</evidence>
<dbReference type="PROSITE" id="PS50011">
    <property type="entry name" value="PROTEIN_KINASE_DOM"/>
    <property type="match status" value="1"/>
</dbReference>
<reference evidence="9 10" key="1">
    <citation type="journal article" date="2017" name="Mol. Biol. Evol.">
        <title>The 4-celled Tetrabaena socialis nuclear genome reveals the essential components for genetic control of cell number at the origin of multicellularity in the volvocine lineage.</title>
        <authorList>
            <person name="Featherston J."/>
            <person name="Arakaki Y."/>
            <person name="Hanschen E.R."/>
            <person name="Ferris P.J."/>
            <person name="Michod R.E."/>
            <person name="Olson B.J.S.C."/>
            <person name="Nozaki H."/>
            <person name="Durand P.M."/>
        </authorList>
    </citation>
    <scope>NUCLEOTIDE SEQUENCE [LARGE SCALE GENOMIC DNA]</scope>
    <source>
        <strain evidence="9 10">NIES-571</strain>
    </source>
</reference>
<name>A0A2J7ZKR7_9CHLO</name>
<feature type="region of interest" description="Disordered" evidence="7">
    <location>
        <begin position="1299"/>
        <end position="1320"/>
    </location>
</feature>
<evidence type="ECO:0000313" key="10">
    <source>
        <dbReference type="Proteomes" id="UP000236333"/>
    </source>
</evidence>
<gene>
    <name evidence="9" type="ORF">TSOC_013285</name>
</gene>
<dbReference type="InterPro" id="IPR008271">
    <property type="entry name" value="Ser/Thr_kinase_AS"/>
</dbReference>
<evidence type="ECO:0000256" key="2">
    <source>
        <dbReference type="ARBA" id="ARBA00022679"/>
    </source>
</evidence>
<feature type="binding site" evidence="6">
    <location>
        <position position="1241"/>
    </location>
    <ligand>
        <name>ATP</name>
        <dbReference type="ChEBI" id="CHEBI:30616"/>
    </ligand>
</feature>
<organism evidence="9 10">
    <name type="scientific">Tetrabaena socialis</name>
    <dbReference type="NCBI Taxonomy" id="47790"/>
    <lineage>
        <taxon>Eukaryota</taxon>
        <taxon>Viridiplantae</taxon>
        <taxon>Chlorophyta</taxon>
        <taxon>core chlorophytes</taxon>
        <taxon>Chlorophyceae</taxon>
        <taxon>CS clade</taxon>
        <taxon>Chlamydomonadales</taxon>
        <taxon>Tetrabaenaceae</taxon>
        <taxon>Tetrabaena</taxon>
    </lineage>
</organism>
<evidence type="ECO:0000256" key="1">
    <source>
        <dbReference type="ARBA" id="ARBA00022527"/>
    </source>
</evidence>
<dbReference type="InterPro" id="IPR051681">
    <property type="entry name" value="Ser/Thr_Kinases-Pseudokinases"/>
</dbReference>
<dbReference type="Proteomes" id="UP000236333">
    <property type="component" value="Unassembled WGS sequence"/>
</dbReference>
<dbReference type="InterPro" id="IPR017441">
    <property type="entry name" value="Protein_kinase_ATP_BS"/>
</dbReference>
<evidence type="ECO:0000259" key="8">
    <source>
        <dbReference type="PROSITE" id="PS50011"/>
    </source>
</evidence>
<feature type="compositionally biased region" description="Low complexity" evidence="7">
    <location>
        <begin position="817"/>
        <end position="831"/>
    </location>
</feature>
<dbReference type="GO" id="GO:0004674">
    <property type="term" value="F:protein serine/threonine kinase activity"/>
    <property type="evidence" value="ECO:0007669"/>
    <property type="project" value="UniProtKB-KW"/>
</dbReference>
<dbReference type="PROSITE" id="PS00107">
    <property type="entry name" value="PROTEIN_KINASE_ATP"/>
    <property type="match status" value="1"/>
</dbReference>
<dbReference type="EMBL" id="PGGS01001127">
    <property type="protein sequence ID" value="PNH00862.1"/>
    <property type="molecule type" value="Genomic_DNA"/>
</dbReference>
<dbReference type="PROSITE" id="PS00108">
    <property type="entry name" value="PROTEIN_KINASE_ST"/>
    <property type="match status" value="1"/>
</dbReference>
<feature type="compositionally biased region" description="Pro residues" evidence="7">
    <location>
        <begin position="759"/>
        <end position="768"/>
    </location>
</feature>
<evidence type="ECO:0000256" key="7">
    <source>
        <dbReference type="SAM" id="MobiDB-lite"/>
    </source>
</evidence>
<feature type="region of interest" description="Disordered" evidence="7">
    <location>
        <begin position="1418"/>
        <end position="1437"/>
    </location>
</feature>
<comment type="caution">
    <text evidence="9">The sequence shown here is derived from an EMBL/GenBank/DDBJ whole genome shotgun (WGS) entry which is preliminary data.</text>
</comment>
<evidence type="ECO:0000256" key="6">
    <source>
        <dbReference type="PROSITE-ProRule" id="PRU10141"/>
    </source>
</evidence>
<evidence type="ECO:0000313" key="9">
    <source>
        <dbReference type="EMBL" id="PNH00862.1"/>
    </source>
</evidence>
<dbReference type="PANTHER" id="PTHR44329">
    <property type="entry name" value="SERINE/THREONINE-PROTEIN KINASE TNNI3K-RELATED"/>
    <property type="match status" value="1"/>
</dbReference>